<keyword evidence="1" id="KW-0812">Transmembrane</keyword>
<evidence type="ECO:0000313" key="3">
    <source>
        <dbReference type="Proteomes" id="UP000595332"/>
    </source>
</evidence>
<sequence>MSKVESLFLQVNNVRVLTAIVVILVSFSIPVSAAFCSLRDPIFAIHSLYPEATKHRSIIRPIDQQMRREVSERLPFTIHHNEIGKHTLYQVLDGSNSIGFVQARSELSEWGLIEIAWAISPNMKIEGLAFQRCRSFECNDTLINEVEAVLQGKSFSELLLLISADGQGLSEHAQGVFSKNSAMHLLILSSALKTLAITELAWGDVISAQLQ</sequence>
<keyword evidence="1" id="KW-0472">Membrane</keyword>
<keyword evidence="1" id="KW-1133">Transmembrane helix</keyword>
<dbReference type="EMBL" id="AP014546">
    <property type="protein sequence ID" value="BBB31210.1"/>
    <property type="molecule type" value="Genomic_DNA"/>
</dbReference>
<proteinExistence type="predicted"/>
<organism evidence="2 3">
    <name type="scientific">Neptunomonas japonica JAMM 1380</name>
    <dbReference type="NCBI Taxonomy" id="1441457"/>
    <lineage>
        <taxon>Bacteria</taxon>
        <taxon>Pseudomonadati</taxon>
        <taxon>Pseudomonadota</taxon>
        <taxon>Gammaproteobacteria</taxon>
        <taxon>Oceanospirillales</taxon>
        <taxon>Oceanospirillaceae</taxon>
        <taxon>Neptunomonas</taxon>
    </lineage>
</organism>
<name>A0A7R6SX63_9GAMM</name>
<accession>A0A7R6SX63</accession>
<gene>
    <name evidence="2" type="ORF">NEJAP_3272</name>
</gene>
<dbReference type="Proteomes" id="UP000595332">
    <property type="component" value="Chromosome"/>
</dbReference>
<keyword evidence="3" id="KW-1185">Reference proteome</keyword>
<evidence type="ECO:0000256" key="1">
    <source>
        <dbReference type="SAM" id="Phobius"/>
    </source>
</evidence>
<dbReference type="RefSeq" id="WP_201348330.1">
    <property type="nucleotide sequence ID" value="NZ_AP014546.1"/>
</dbReference>
<feature type="transmembrane region" description="Helical" evidence="1">
    <location>
        <begin position="16"/>
        <end position="38"/>
    </location>
</feature>
<reference evidence="2 3" key="1">
    <citation type="journal article" date="2008" name="Int. J. Syst. Evol. Microbiol.">
        <title>Neptunomonas japonica sp. nov., an Osedax japonicus symbiont-like bacterium isolated from sediment adjacent to sperm whale carcasses off Kagoshima, Japan.</title>
        <authorList>
            <person name="Miyazaki M."/>
            <person name="Nogi Y."/>
            <person name="Fujiwara Y."/>
            <person name="Kawato M."/>
            <person name="Kubokawa K."/>
            <person name="Horikoshi K."/>
        </authorList>
    </citation>
    <scope>NUCLEOTIDE SEQUENCE [LARGE SCALE GENOMIC DNA]</scope>
    <source>
        <strain evidence="2 3">JAMM 1380</strain>
    </source>
</reference>
<dbReference type="AlphaFoldDB" id="A0A7R6SX63"/>
<evidence type="ECO:0000313" key="2">
    <source>
        <dbReference type="EMBL" id="BBB31210.1"/>
    </source>
</evidence>
<dbReference type="KEGG" id="njp:NEJAP_3272"/>
<protein>
    <submittedName>
        <fullName evidence="2">Uncharacterized protein</fullName>
    </submittedName>
</protein>